<comment type="caution">
    <text evidence="2">The sequence shown here is derived from an EMBL/GenBank/DDBJ whole genome shotgun (WGS) entry which is preliminary data.</text>
</comment>
<keyword evidence="1" id="KW-0812">Transmembrane</keyword>
<feature type="transmembrane region" description="Helical" evidence="1">
    <location>
        <begin position="45"/>
        <end position="62"/>
    </location>
</feature>
<keyword evidence="1" id="KW-1133">Transmembrane helix</keyword>
<keyword evidence="1" id="KW-0472">Membrane</keyword>
<proteinExistence type="predicted"/>
<feature type="transmembrane region" description="Helical" evidence="1">
    <location>
        <begin position="74"/>
        <end position="93"/>
    </location>
</feature>
<evidence type="ECO:0000313" key="2">
    <source>
        <dbReference type="EMBL" id="MDI9258198.1"/>
    </source>
</evidence>
<organism evidence="2 3">
    <name type="scientific">Flavobacterium sedimenticola</name>
    <dbReference type="NCBI Taxonomy" id="3043286"/>
    <lineage>
        <taxon>Bacteria</taxon>
        <taxon>Pseudomonadati</taxon>
        <taxon>Bacteroidota</taxon>
        <taxon>Flavobacteriia</taxon>
        <taxon>Flavobacteriales</taxon>
        <taxon>Flavobacteriaceae</taxon>
        <taxon>Flavobacterium</taxon>
    </lineage>
</organism>
<dbReference type="EMBL" id="JASGBP010000009">
    <property type="protein sequence ID" value="MDI9258198.1"/>
    <property type="molecule type" value="Genomic_DNA"/>
</dbReference>
<name>A0ABT6XT51_9FLAO</name>
<evidence type="ECO:0000256" key="1">
    <source>
        <dbReference type="SAM" id="Phobius"/>
    </source>
</evidence>
<feature type="transmembrane region" description="Helical" evidence="1">
    <location>
        <begin position="7"/>
        <end position="25"/>
    </location>
</feature>
<feature type="transmembrane region" description="Helical" evidence="1">
    <location>
        <begin position="105"/>
        <end position="126"/>
    </location>
</feature>
<dbReference type="Proteomes" id="UP001230035">
    <property type="component" value="Unassembled WGS sequence"/>
</dbReference>
<reference evidence="2 3" key="1">
    <citation type="submission" date="2023-05" db="EMBL/GenBank/DDBJ databases">
        <title>Flavobacterium sedimenti sp. nov., isolated from the sediment.</title>
        <authorList>
            <person name="Wu N."/>
        </authorList>
    </citation>
    <scope>NUCLEOTIDE SEQUENCE [LARGE SCALE GENOMIC DNA]</scope>
    <source>
        <strain evidence="2 3">YZ-48</strain>
    </source>
</reference>
<sequence length="131" mass="14174">MNVKNFIVGGIVGGITDFLMGWLLYGMLLKDYFPKPEGAGEENLVFIFLGCMSFGFMLSFIFNQGEGISKCVPGVKLAAGIALFMSLCNNFFYNMYNATINWSMLATDVVVSIVIASVVGAVIAVVNGKMK</sequence>
<accession>A0ABT6XT51</accession>
<keyword evidence="3" id="KW-1185">Reference proteome</keyword>
<evidence type="ECO:0000313" key="3">
    <source>
        <dbReference type="Proteomes" id="UP001230035"/>
    </source>
</evidence>
<dbReference type="RefSeq" id="WP_283239863.1">
    <property type="nucleotide sequence ID" value="NZ_JASGBP010000009.1"/>
</dbReference>
<protein>
    <recommendedName>
        <fullName evidence="4">DUF1761 domain-containing protein</fullName>
    </recommendedName>
</protein>
<gene>
    <name evidence="2" type="ORF">QHT84_12305</name>
</gene>
<evidence type="ECO:0008006" key="4">
    <source>
        <dbReference type="Google" id="ProtNLM"/>
    </source>
</evidence>